<gene>
    <name evidence="5" type="ORF">NPX13_g7105</name>
</gene>
<dbReference type="AlphaFoldDB" id="A0A9W8NB70"/>
<dbReference type="InterPro" id="IPR015943">
    <property type="entry name" value="WD40/YVTN_repeat-like_dom_sf"/>
</dbReference>
<dbReference type="PROSITE" id="PS50082">
    <property type="entry name" value="WD_REPEATS_2"/>
    <property type="match status" value="1"/>
</dbReference>
<sequence>MRLRKMKRNNSELADSIQDAHLFVRLHISTAGPKTLQALNTTIFCPEEGLWASTVNPWLRKHPKIDKTWSPNYTTFRGHISEVRSISISSDGRVLASGSDDGTVRIWDTETGTAQHAFEARDGTYSYVTQVALASRIIAAALDDLPVILWDTLTGRKVGELPAYTTAADALCLSPDGRKIAVASRMKVYVSSIEGVFGEFEPKDPVQFPIGARGLVFSRDNELLVTSKDAIQLYDTCAALSPCKISGTRLLASGSEDGNICIWEMDADIKYGANAPTPAIKPLHIRKLGGSKDEDTPSPARRPRSNRDPSINSLAFSPDGSCLASSSYNVINIWETTTMRHLDTLPARGLASHVLVFDSIGGDYLISSATDKAVHFWYANGKHGEASPSKGLVNRYKIGSASTNH</sequence>
<evidence type="ECO:0000313" key="6">
    <source>
        <dbReference type="Proteomes" id="UP001148614"/>
    </source>
</evidence>
<accession>A0A9W8NB70</accession>
<dbReference type="InterPro" id="IPR036322">
    <property type="entry name" value="WD40_repeat_dom_sf"/>
</dbReference>
<evidence type="ECO:0000313" key="5">
    <source>
        <dbReference type="EMBL" id="KAJ3566507.1"/>
    </source>
</evidence>
<evidence type="ECO:0000256" key="1">
    <source>
        <dbReference type="ARBA" id="ARBA00022574"/>
    </source>
</evidence>
<evidence type="ECO:0000256" key="4">
    <source>
        <dbReference type="SAM" id="MobiDB-lite"/>
    </source>
</evidence>
<dbReference type="PROSITE" id="PS00678">
    <property type="entry name" value="WD_REPEATS_1"/>
    <property type="match status" value="1"/>
</dbReference>
<comment type="caution">
    <text evidence="5">The sequence shown here is derived from an EMBL/GenBank/DDBJ whole genome shotgun (WGS) entry which is preliminary data.</text>
</comment>
<feature type="repeat" description="WD" evidence="3">
    <location>
        <begin position="76"/>
        <end position="117"/>
    </location>
</feature>
<dbReference type="InterPro" id="IPR019775">
    <property type="entry name" value="WD40_repeat_CS"/>
</dbReference>
<dbReference type="InterPro" id="IPR020472">
    <property type="entry name" value="WD40_PAC1"/>
</dbReference>
<dbReference type="PRINTS" id="PR00320">
    <property type="entry name" value="GPROTEINBRPT"/>
</dbReference>
<feature type="region of interest" description="Disordered" evidence="4">
    <location>
        <begin position="284"/>
        <end position="312"/>
    </location>
</feature>
<dbReference type="SMART" id="SM00320">
    <property type="entry name" value="WD40"/>
    <property type="match status" value="6"/>
</dbReference>
<keyword evidence="6" id="KW-1185">Reference proteome</keyword>
<dbReference type="Pfam" id="PF00400">
    <property type="entry name" value="WD40"/>
    <property type="match status" value="3"/>
</dbReference>
<organism evidence="5 6">
    <name type="scientific">Xylaria arbuscula</name>
    <dbReference type="NCBI Taxonomy" id="114810"/>
    <lineage>
        <taxon>Eukaryota</taxon>
        <taxon>Fungi</taxon>
        <taxon>Dikarya</taxon>
        <taxon>Ascomycota</taxon>
        <taxon>Pezizomycotina</taxon>
        <taxon>Sordariomycetes</taxon>
        <taxon>Xylariomycetidae</taxon>
        <taxon>Xylariales</taxon>
        <taxon>Xylariaceae</taxon>
        <taxon>Xylaria</taxon>
    </lineage>
</organism>
<keyword evidence="1 3" id="KW-0853">WD repeat</keyword>
<protein>
    <recommendedName>
        <fullName evidence="7">Anaphase-promoting complex subunit 4 WD40 domain-containing protein</fullName>
    </recommendedName>
</protein>
<reference evidence="5" key="1">
    <citation type="submission" date="2022-07" db="EMBL/GenBank/DDBJ databases">
        <title>Genome Sequence of Xylaria arbuscula.</title>
        <authorList>
            <person name="Buettner E."/>
        </authorList>
    </citation>
    <scope>NUCLEOTIDE SEQUENCE</scope>
    <source>
        <strain evidence="5">VT107</strain>
    </source>
</reference>
<evidence type="ECO:0008006" key="7">
    <source>
        <dbReference type="Google" id="ProtNLM"/>
    </source>
</evidence>
<dbReference type="Proteomes" id="UP001148614">
    <property type="component" value="Unassembled WGS sequence"/>
</dbReference>
<dbReference type="VEuPathDB" id="FungiDB:F4678DRAFT_468620"/>
<dbReference type="EMBL" id="JANPWZ010001350">
    <property type="protein sequence ID" value="KAJ3566507.1"/>
    <property type="molecule type" value="Genomic_DNA"/>
</dbReference>
<dbReference type="Gene3D" id="2.130.10.10">
    <property type="entry name" value="YVTN repeat-like/Quinoprotein amine dehydrogenase"/>
    <property type="match status" value="2"/>
</dbReference>
<dbReference type="InterPro" id="IPR001680">
    <property type="entry name" value="WD40_rpt"/>
</dbReference>
<name>A0A9W8NB70_9PEZI</name>
<keyword evidence="2" id="KW-0677">Repeat</keyword>
<dbReference type="SUPFAM" id="SSF50978">
    <property type="entry name" value="WD40 repeat-like"/>
    <property type="match status" value="1"/>
</dbReference>
<evidence type="ECO:0000256" key="2">
    <source>
        <dbReference type="ARBA" id="ARBA00022737"/>
    </source>
</evidence>
<dbReference type="PROSITE" id="PS50294">
    <property type="entry name" value="WD_REPEATS_REGION"/>
    <property type="match status" value="1"/>
</dbReference>
<proteinExistence type="predicted"/>
<evidence type="ECO:0000256" key="3">
    <source>
        <dbReference type="PROSITE-ProRule" id="PRU00221"/>
    </source>
</evidence>
<dbReference type="PANTHER" id="PTHR19879:SF9">
    <property type="entry name" value="TRANSCRIPTION INITIATION FACTOR TFIID SUBUNIT 5"/>
    <property type="match status" value="1"/>
</dbReference>
<dbReference type="PANTHER" id="PTHR19879">
    <property type="entry name" value="TRANSCRIPTION INITIATION FACTOR TFIID"/>
    <property type="match status" value="1"/>
</dbReference>